<sequence>MTKDLNAYWDPNLKRKYHSNWQKDPGCQHQPLFNIPLDHVVVDELHLMLRIIHSLEDGLVYEMLDWDEDLVELYDSCLSNENPSQDTRVNFGAKSQEWAQHLLSMKGPGYDKTNPITLHPCDGLPCALLCEQLWQLKEIYWPRYM</sequence>
<dbReference type="AlphaFoldDB" id="A0A9W9ZZ62"/>
<evidence type="ECO:0000313" key="1">
    <source>
        <dbReference type="EMBL" id="KAJ7389783.1"/>
    </source>
</evidence>
<protein>
    <submittedName>
        <fullName evidence="1">Uncharacterized protein</fullName>
    </submittedName>
</protein>
<evidence type="ECO:0000313" key="2">
    <source>
        <dbReference type="Proteomes" id="UP001163046"/>
    </source>
</evidence>
<name>A0A9W9ZZ62_9CNID</name>
<keyword evidence="2" id="KW-1185">Reference proteome</keyword>
<organism evidence="1 2">
    <name type="scientific">Desmophyllum pertusum</name>
    <dbReference type="NCBI Taxonomy" id="174260"/>
    <lineage>
        <taxon>Eukaryota</taxon>
        <taxon>Metazoa</taxon>
        <taxon>Cnidaria</taxon>
        <taxon>Anthozoa</taxon>
        <taxon>Hexacorallia</taxon>
        <taxon>Scleractinia</taxon>
        <taxon>Caryophylliina</taxon>
        <taxon>Caryophylliidae</taxon>
        <taxon>Desmophyllum</taxon>
    </lineage>
</organism>
<gene>
    <name evidence="1" type="ORF">OS493_029205</name>
</gene>
<reference evidence="1" key="1">
    <citation type="submission" date="2023-01" db="EMBL/GenBank/DDBJ databases">
        <title>Genome assembly of the deep-sea coral Lophelia pertusa.</title>
        <authorList>
            <person name="Herrera S."/>
            <person name="Cordes E."/>
        </authorList>
    </citation>
    <scope>NUCLEOTIDE SEQUENCE</scope>
    <source>
        <strain evidence="1">USNM1676648</strain>
        <tissue evidence="1">Polyp</tissue>
    </source>
</reference>
<comment type="caution">
    <text evidence="1">The sequence shown here is derived from an EMBL/GenBank/DDBJ whole genome shotgun (WGS) entry which is preliminary data.</text>
</comment>
<dbReference type="Proteomes" id="UP001163046">
    <property type="component" value="Unassembled WGS sequence"/>
</dbReference>
<accession>A0A9W9ZZ62</accession>
<dbReference type="EMBL" id="MU825425">
    <property type="protein sequence ID" value="KAJ7389783.1"/>
    <property type="molecule type" value="Genomic_DNA"/>
</dbReference>
<proteinExistence type="predicted"/>